<evidence type="ECO:0000259" key="1">
    <source>
        <dbReference type="Pfam" id="PF20247"/>
    </source>
</evidence>
<evidence type="ECO:0000313" key="7">
    <source>
        <dbReference type="Proteomes" id="UP000555836"/>
    </source>
</evidence>
<gene>
    <name evidence="5" type="ORF">EHC69_26775</name>
    <name evidence="4" type="ORF">HKB21_02720</name>
</gene>
<reference evidence="5 6" key="2">
    <citation type="submission" date="2018-12" db="EMBL/GenBank/DDBJ databases">
        <title>Genomic insights into the evolutionary origins and pathogenicity of five Vibrio parahaemolyticus strains isolated from the shrimp with acute hepatopancreatic necrosis disease (AHPND).</title>
        <authorList>
            <person name="Yang Q."/>
            <person name="Dong X."/>
            <person name="Xie G."/>
            <person name="Fu S."/>
            <person name="Zou P."/>
            <person name="Sun J."/>
            <person name="Wang Y."/>
            <person name="Huang J."/>
        </authorList>
    </citation>
    <scope>NUCLEOTIDE SEQUENCE [LARGE SCALE GENOMIC DNA]</scope>
    <source>
        <strain evidence="5 6">20160303005-1</strain>
        <plasmid evidence="5">pVPSD2016-1</plasmid>
        <plasmid evidence="6">pvpsd2016-1</plasmid>
    </source>
</reference>
<feature type="domain" description="DUF6602" evidence="1">
    <location>
        <begin position="57"/>
        <end position="162"/>
    </location>
</feature>
<reference evidence="3" key="1">
    <citation type="journal article" date="2017" name="Infect. Genet. Evol.">
        <title>Plasmid dynamics in Vibrio parahaemolyticus strains related to shrimp Acute Hepatopancreatic Necrosis Syndrome (AHPNS).</title>
        <authorList>
            <person name="Theethakaew C."/>
            <person name="Nakamura S."/>
            <person name="Motooka D."/>
            <person name="Matsuda S."/>
            <person name="Kodama T."/>
            <person name="Chonsin K."/>
            <person name="Suthienkul O."/>
            <person name="Iida T."/>
        </authorList>
    </citation>
    <scope>NUCLEOTIDE SEQUENCE</scope>
    <source>
        <strain evidence="3">VPE61</strain>
        <plasmid evidence="2">pVP2HP</plasmid>
        <plasmid evidence="3">pVPE61b</plasmid>
    </source>
</reference>
<dbReference type="EMBL" id="AP014859">
    <property type="protein sequence ID" value="BAX56746.1"/>
    <property type="molecule type" value="Genomic_DNA"/>
</dbReference>
<accession>A0A1Y1BAU4</accession>
<geneLocation type="plasmid" evidence="5">
    <name>pVPSD2016-1</name>
</geneLocation>
<evidence type="ECO:0000313" key="6">
    <source>
        <dbReference type="Proteomes" id="UP000464718"/>
    </source>
</evidence>
<reference evidence="4 7" key="3">
    <citation type="submission" date="2020-04" db="EMBL/GenBank/DDBJ databases">
        <title>Whole-genome sequencing of Vibrio spp. from China reveals different genetic environments of blaCTX-M-14 among diverse lineages.</title>
        <authorList>
            <person name="Zheng Z."/>
            <person name="Ye L."/>
            <person name="Chen S."/>
        </authorList>
    </citation>
    <scope>NUCLEOTIDE SEQUENCE [LARGE SCALE GENOMIC DNA]</scope>
    <source>
        <strain evidence="4 7">Vb0574</strain>
    </source>
</reference>
<organism evidence="3">
    <name type="scientific">Vibrio parahaemolyticus</name>
    <dbReference type="NCBI Taxonomy" id="670"/>
    <lineage>
        <taxon>Bacteria</taxon>
        <taxon>Pseudomonadati</taxon>
        <taxon>Pseudomonadota</taxon>
        <taxon>Gammaproteobacteria</taxon>
        <taxon>Vibrionales</taxon>
        <taxon>Vibrionaceae</taxon>
        <taxon>Vibrio</taxon>
    </lineage>
</organism>
<dbReference type="CDD" id="cd21173">
    <property type="entry name" value="NucC-like"/>
    <property type="match status" value="1"/>
</dbReference>
<keyword evidence="3" id="KW-0614">Plasmid</keyword>
<dbReference type="Proteomes" id="UP000464718">
    <property type="component" value="Plasmid pvpsd2016-1"/>
</dbReference>
<evidence type="ECO:0000313" key="4">
    <source>
        <dbReference type="EMBL" id="NMU24534.1"/>
    </source>
</evidence>
<proteinExistence type="predicted"/>
<evidence type="ECO:0000313" key="5">
    <source>
        <dbReference type="EMBL" id="QHH12894.1"/>
    </source>
</evidence>
<dbReference type="InterPro" id="IPR046537">
    <property type="entry name" value="DUF6602"/>
</dbReference>
<evidence type="ECO:0000313" key="2">
    <source>
        <dbReference type="EMBL" id="BAX56746.1"/>
    </source>
</evidence>
<dbReference type="AlphaFoldDB" id="A0A1Y1BAU4"/>
<geneLocation type="plasmid" evidence="2">
    <name>pVP2HP</name>
</geneLocation>
<protein>
    <recommendedName>
        <fullName evidence="1">DUF6602 domain-containing protein</fullName>
    </recommendedName>
</protein>
<name>A0A1Y1BAU4_VIBPH</name>
<geneLocation type="plasmid" evidence="3">
    <name>pVPE61b</name>
</geneLocation>
<dbReference type="EMBL" id="CP034300">
    <property type="protein sequence ID" value="QHH12894.1"/>
    <property type="molecule type" value="Genomic_DNA"/>
</dbReference>
<dbReference type="EMBL" id="AP014861">
    <property type="protein sequence ID" value="BAX57005.1"/>
    <property type="molecule type" value="Genomic_DNA"/>
</dbReference>
<geneLocation type="plasmid" evidence="6">
    <name>pvpsd2016-1</name>
</geneLocation>
<evidence type="ECO:0000313" key="3">
    <source>
        <dbReference type="EMBL" id="BAX57005.1"/>
    </source>
</evidence>
<dbReference type="Proteomes" id="UP000555836">
    <property type="component" value="Unassembled WGS sequence"/>
</dbReference>
<dbReference type="Pfam" id="PF20247">
    <property type="entry name" value="DUF6602"/>
    <property type="match status" value="1"/>
</dbReference>
<dbReference type="EMBL" id="JABCLD010000333">
    <property type="protein sequence ID" value="NMU24534.1"/>
    <property type="molecule type" value="Genomic_DNA"/>
</dbReference>
<dbReference type="RefSeq" id="WP_025789153.1">
    <property type="nucleotide sequence ID" value="NZ_AP014859.1"/>
</dbReference>
<sequence>MPKKSNFEDKEKGLRERIISSAKRAIALRSKDREFHGLEREFYNYQAKMIVEYETTKDIKHPRDVGNARESILREFLNNGCLPKKYSVSSTSVRVASPSGHLSHEMDIVLYDEDELITLMNRNNVYEVYPVENTYGVIQVKSKLTTKELKSGLDNLRSYKKLNPQGFGILFSYCSDMNWDLIVKHLKVYASENSSDHYPNFIFILDRGFFAFASDGKAEFLSHKIAKMDNVDIHGFPDRQQQNLYQFQLMLLELCRTSKTSLPQMQNYFSLPLISEEQSYRFALGSFAEFGSCKEHGDYPRKISSQSLTKITDWCKAREPINGVKATHLAFNMPEDEEAYARQPSLVYIYNPEALALSDILKHDNEYGNYIVPSIAYDIIISNNMCIWLPYYYSIKEELISNCPKCPSLLDQLKEPE</sequence>